<keyword evidence="1" id="KW-0732">Signal</keyword>
<sequence length="465" mass="51200">MLMYFSLTASLAVVATAAFVEPQEACKSRGVGCPMDCSPDSKEGLQAKCWKFLDMEGYINDWVKTEGDGAGIKQKGFAQAYLAWSGRNGDTCNLITSDTCEKPETDPKLYKNYQQFYLLWNIFSVWQYHTQYISALTASQSAAAAKLGQIVDKVNPKVEAVVGSPEWYVNLTTGLAYVSLFTGIVTTGAPAVVGGVAWAIVNGLWAARATPPLGVPNQGYTQTAQTRFTQLANVGSDLADIVVGYKKQLTDEIRAMLDNVESFLALCQFGGFSQRIELSLTDQTDRMYKALELFVLSQALSGSGVIVAKSIGVDPREVATRTGEISCPGFGAAGNCGTWWYGNGNTYAFHDINNDQRDFTDLINYIWDQKIVEDMGEIFAQESCSGKKVALSDNPDPKSHCASTVNICEYAYDRHWADQEKKEFKNCANDPKWMENCNQESEETFILPLSYLGPLLHKGNYCRSV</sequence>
<dbReference type="EMBL" id="ML995828">
    <property type="protein sequence ID" value="KAF2770055.1"/>
    <property type="molecule type" value="Genomic_DNA"/>
</dbReference>
<accession>A0A6G1LB29</accession>
<organism evidence="2 3">
    <name type="scientific">Teratosphaeria nubilosa</name>
    <dbReference type="NCBI Taxonomy" id="161662"/>
    <lineage>
        <taxon>Eukaryota</taxon>
        <taxon>Fungi</taxon>
        <taxon>Dikarya</taxon>
        <taxon>Ascomycota</taxon>
        <taxon>Pezizomycotina</taxon>
        <taxon>Dothideomycetes</taxon>
        <taxon>Dothideomycetidae</taxon>
        <taxon>Mycosphaerellales</taxon>
        <taxon>Teratosphaeriaceae</taxon>
        <taxon>Teratosphaeria</taxon>
    </lineage>
</organism>
<protein>
    <submittedName>
        <fullName evidence="2">Uncharacterized protein</fullName>
    </submittedName>
</protein>
<gene>
    <name evidence="2" type="ORF">EJ03DRAFT_79222</name>
</gene>
<reference evidence="2" key="1">
    <citation type="journal article" date="2020" name="Stud. Mycol.">
        <title>101 Dothideomycetes genomes: a test case for predicting lifestyles and emergence of pathogens.</title>
        <authorList>
            <person name="Haridas S."/>
            <person name="Albert R."/>
            <person name="Binder M."/>
            <person name="Bloem J."/>
            <person name="Labutti K."/>
            <person name="Salamov A."/>
            <person name="Andreopoulos B."/>
            <person name="Baker S."/>
            <person name="Barry K."/>
            <person name="Bills G."/>
            <person name="Bluhm B."/>
            <person name="Cannon C."/>
            <person name="Castanera R."/>
            <person name="Culley D."/>
            <person name="Daum C."/>
            <person name="Ezra D."/>
            <person name="Gonzalez J."/>
            <person name="Henrissat B."/>
            <person name="Kuo A."/>
            <person name="Liang C."/>
            <person name="Lipzen A."/>
            <person name="Lutzoni F."/>
            <person name="Magnuson J."/>
            <person name="Mondo S."/>
            <person name="Nolan M."/>
            <person name="Ohm R."/>
            <person name="Pangilinan J."/>
            <person name="Park H.-J."/>
            <person name="Ramirez L."/>
            <person name="Alfaro M."/>
            <person name="Sun H."/>
            <person name="Tritt A."/>
            <person name="Yoshinaga Y."/>
            <person name="Zwiers L.-H."/>
            <person name="Turgeon B."/>
            <person name="Goodwin S."/>
            <person name="Spatafora J."/>
            <person name="Crous P."/>
            <person name="Grigoriev I."/>
        </authorList>
    </citation>
    <scope>NUCLEOTIDE SEQUENCE</scope>
    <source>
        <strain evidence="2">CBS 116005</strain>
    </source>
</reference>
<dbReference type="AlphaFoldDB" id="A0A6G1LB29"/>
<feature type="chain" id="PRO_5026207998" evidence="1">
    <location>
        <begin position="18"/>
        <end position="465"/>
    </location>
</feature>
<evidence type="ECO:0000313" key="3">
    <source>
        <dbReference type="Proteomes" id="UP000799436"/>
    </source>
</evidence>
<name>A0A6G1LB29_9PEZI</name>
<dbReference type="Proteomes" id="UP000799436">
    <property type="component" value="Unassembled WGS sequence"/>
</dbReference>
<feature type="signal peptide" evidence="1">
    <location>
        <begin position="1"/>
        <end position="17"/>
    </location>
</feature>
<evidence type="ECO:0000256" key="1">
    <source>
        <dbReference type="SAM" id="SignalP"/>
    </source>
</evidence>
<proteinExistence type="predicted"/>
<keyword evidence="3" id="KW-1185">Reference proteome</keyword>
<dbReference type="OrthoDB" id="5345753at2759"/>
<evidence type="ECO:0000313" key="2">
    <source>
        <dbReference type="EMBL" id="KAF2770055.1"/>
    </source>
</evidence>